<evidence type="ECO:0000259" key="1">
    <source>
        <dbReference type="Pfam" id="PF07588"/>
    </source>
</evidence>
<evidence type="ECO:0000313" key="3">
    <source>
        <dbReference type="Proteomes" id="UP000724686"/>
    </source>
</evidence>
<accession>A0ABS2U6F5</accession>
<dbReference type="InterPro" id="IPR016187">
    <property type="entry name" value="CTDL_fold"/>
</dbReference>
<proteinExistence type="predicted"/>
<dbReference type="Proteomes" id="UP000724686">
    <property type="component" value="Unassembled WGS sequence"/>
</dbReference>
<dbReference type="SUPFAM" id="SSF56436">
    <property type="entry name" value="C-type lectin-like"/>
    <property type="match status" value="1"/>
</dbReference>
<organism evidence="2 3">
    <name type="scientific">Leptospira ainlahdjerensis</name>
    <dbReference type="NCBI Taxonomy" id="2810033"/>
    <lineage>
        <taxon>Bacteria</taxon>
        <taxon>Pseudomonadati</taxon>
        <taxon>Spirochaetota</taxon>
        <taxon>Spirochaetia</taxon>
        <taxon>Leptospirales</taxon>
        <taxon>Leptospiraceae</taxon>
        <taxon>Leptospira</taxon>
    </lineage>
</organism>
<protein>
    <submittedName>
        <fullName evidence="2">DUF1554 domain-containing protein</fullName>
    </submittedName>
</protein>
<dbReference type="PROSITE" id="PS51257">
    <property type="entry name" value="PROKAR_LIPOPROTEIN"/>
    <property type="match status" value="1"/>
</dbReference>
<dbReference type="InterPro" id="IPR016186">
    <property type="entry name" value="C-type_lectin-like/link_sf"/>
</dbReference>
<name>A0ABS2U6F5_9LEPT</name>
<sequence>MRKFYFVFLLLPFFVFSCTVWPVMTTVAKSESKDSDQSSSFLLLLSGGSVIANEGVISNATNPGVAPCSTTGSGCALFLSTASPSGGNFGGVAGADARCASDAATRNAPGVSSGSTYKALIMVENGTRNLTTNWILYPNTSYYSIENSNLRIGVTNGNAELPATFENSVSGGSIVVYTGISKGPPWTPYTNNTCSSWTVGTGAPNYGLVADTTIAAGYIDNGGSYACDYSLSFYCVQR</sequence>
<gene>
    <name evidence="2" type="ORF">JWG45_02165</name>
</gene>
<dbReference type="InterPro" id="IPR011448">
    <property type="entry name" value="DUF1554"/>
</dbReference>
<dbReference type="RefSeq" id="WP_205278148.1">
    <property type="nucleotide sequence ID" value="NZ_JAFFPU010000010.1"/>
</dbReference>
<comment type="caution">
    <text evidence="2">The sequence shown here is derived from an EMBL/GenBank/DDBJ whole genome shotgun (WGS) entry which is preliminary data.</text>
</comment>
<dbReference type="Gene3D" id="3.10.100.10">
    <property type="entry name" value="Mannose-Binding Protein A, subunit A"/>
    <property type="match status" value="1"/>
</dbReference>
<dbReference type="Pfam" id="PF07588">
    <property type="entry name" value="DUF1554"/>
    <property type="match status" value="1"/>
</dbReference>
<reference evidence="2 3" key="1">
    <citation type="submission" date="2021-02" db="EMBL/GenBank/DDBJ databases">
        <title>Leptospira ainlahdjerensis sp. nov., Leptospira ainazelensis sp. nov., Leptospira abararensis sp. nov. and Leptospira chreensis sp. nov., four new species isolated from water sources in Algeria.</title>
        <authorList>
            <person name="Amara Korba A."/>
            <person name="Kainiu M."/>
            <person name="Vincent A.T."/>
            <person name="Mariet J.-F."/>
            <person name="Veyrier F.J."/>
            <person name="Goarant C."/>
            <person name="Picardeau M."/>
        </authorList>
    </citation>
    <scope>NUCLEOTIDE SEQUENCE [LARGE SCALE GENOMIC DNA]</scope>
    <source>
        <strain evidence="2 3">201903070</strain>
    </source>
</reference>
<feature type="domain" description="DUF1554" evidence="1">
    <location>
        <begin position="86"/>
        <end position="202"/>
    </location>
</feature>
<evidence type="ECO:0000313" key="2">
    <source>
        <dbReference type="EMBL" id="MBM9575947.1"/>
    </source>
</evidence>
<dbReference type="EMBL" id="JAFFPU010000010">
    <property type="protein sequence ID" value="MBM9575947.1"/>
    <property type="molecule type" value="Genomic_DNA"/>
</dbReference>
<keyword evidence="3" id="KW-1185">Reference proteome</keyword>